<evidence type="ECO:0000313" key="2">
    <source>
        <dbReference type="EMBL" id="PGH01826.1"/>
    </source>
</evidence>
<sequence length="566" mass="63163">MGFDTWKKRLSGLGAKRPTSQSFSYSSAPSQRDTPQQSFLSPYPNNGPHPATAGNPRSPGLQHLAGLAGPAPNPIAWPLTYAVFPEEDVQALIFYHKIKSVISGEMDCWTFISKGLARVGQKEIVFTIRRRPGEREDHLPITPFQWMKFVYSAAKDGQRVEEFQRTEFHSPSFLDRPDFHWIIYCPAHPITNIPASYFPTEWLQVIPLIAPEAEVAQKYGIMRALGHLGAQERWFPFPPWIDRDRQPCITMASMVGSVKDSIPLVIVRGISALKRGMDVVLHVPRGSAFHLKQALAQFQLEHVFALDSYPYKYADSGLLWSNTDTQPRGYSSGTSNTCMNLNYFTFCPCQEKDELKMVEDGFIFMITNYTWAGLRQHIDQSTSTSIVLPSGLHFILEFEQTPLAPSAGPSPGPPPTMPPPATSPSATKFVEYTPENPIPESQKPYHVHCDHIVLLDNNVTEAADLDKLTNYIKSIEKVLDVTVPKVIPPSAIGGGKLLIQADVGGPDRDDLLSREWVKVSFSPPPLEALPMAQIYHGVSRVAKPDIVPRTKFSLAFNVWGFRGPWS</sequence>
<comment type="caution">
    <text evidence="2">The sequence shown here is derived from an EMBL/GenBank/DDBJ whole genome shotgun (WGS) entry which is preliminary data.</text>
</comment>
<name>A0A2B7WYE4_9EURO</name>
<organism evidence="2 3">
    <name type="scientific">Blastomyces parvus</name>
    <dbReference type="NCBI Taxonomy" id="2060905"/>
    <lineage>
        <taxon>Eukaryota</taxon>
        <taxon>Fungi</taxon>
        <taxon>Dikarya</taxon>
        <taxon>Ascomycota</taxon>
        <taxon>Pezizomycotina</taxon>
        <taxon>Eurotiomycetes</taxon>
        <taxon>Eurotiomycetidae</taxon>
        <taxon>Onygenales</taxon>
        <taxon>Ajellomycetaceae</taxon>
        <taxon>Blastomyces</taxon>
    </lineage>
</organism>
<protein>
    <submittedName>
        <fullName evidence="2">Uncharacterized protein</fullName>
    </submittedName>
</protein>
<feature type="compositionally biased region" description="Pro residues" evidence="1">
    <location>
        <begin position="408"/>
        <end position="422"/>
    </location>
</feature>
<evidence type="ECO:0000256" key="1">
    <source>
        <dbReference type="SAM" id="MobiDB-lite"/>
    </source>
</evidence>
<feature type="region of interest" description="Disordered" evidence="1">
    <location>
        <begin position="1"/>
        <end position="65"/>
    </location>
</feature>
<dbReference type="OrthoDB" id="5872154at2759"/>
<reference evidence="2 3" key="1">
    <citation type="submission" date="2017-10" db="EMBL/GenBank/DDBJ databases">
        <title>Comparative genomics in systemic dimorphic fungi from Ajellomycetaceae.</title>
        <authorList>
            <person name="Munoz J.F."/>
            <person name="Mcewen J.G."/>
            <person name="Clay O.K."/>
            <person name="Cuomo C.A."/>
        </authorList>
    </citation>
    <scope>NUCLEOTIDE SEQUENCE [LARGE SCALE GENOMIC DNA]</scope>
    <source>
        <strain evidence="2 3">UAMH130</strain>
    </source>
</reference>
<accession>A0A2B7WYE4</accession>
<feature type="compositionally biased region" description="Low complexity" evidence="1">
    <location>
        <begin position="20"/>
        <end position="30"/>
    </location>
</feature>
<feature type="region of interest" description="Disordered" evidence="1">
    <location>
        <begin position="403"/>
        <end position="425"/>
    </location>
</feature>
<keyword evidence="3" id="KW-1185">Reference proteome</keyword>
<dbReference type="Proteomes" id="UP000224080">
    <property type="component" value="Unassembled WGS sequence"/>
</dbReference>
<proteinExistence type="predicted"/>
<dbReference type="AlphaFoldDB" id="A0A2B7WYE4"/>
<dbReference type="EMBL" id="PDNC01000067">
    <property type="protein sequence ID" value="PGH01826.1"/>
    <property type="molecule type" value="Genomic_DNA"/>
</dbReference>
<dbReference type="STRING" id="2060905.A0A2B7WYE4"/>
<evidence type="ECO:0000313" key="3">
    <source>
        <dbReference type="Proteomes" id="UP000224080"/>
    </source>
</evidence>
<gene>
    <name evidence="2" type="ORF">GX51_05006</name>
</gene>
<feature type="compositionally biased region" description="Polar residues" evidence="1">
    <location>
        <begin position="31"/>
        <end position="44"/>
    </location>
</feature>